<dbReference type="EMBL" id="BGPR01195868">
    <property type="protein sequence ID" value="GBN04344.1"/>
    <property type="molecule type" value="Genomic_DNA"/>
</dbReference>
<feature type="non-terminal residue" evidence="1">
    <location>
        <position position="1"/>
    </location>
</feature>
<comment type="caution">
    <text evidence="1">The sequence shown here is derived from an EMBL/GenBank/DDBJ whole genome shotgun (WGS) entry which is preliminary data.</text>
</comment>
<keyword evidence="2" id="KW-1185">Reference proteome</keyword>
<protein>
    <submittedName>
        <fullName evidence="1">Uncharacterized protein</fullName>
    </submittedName>
</protein>
<evidence type="ECO:0000313" key="2">
    <source>
        <dbReference type="Proteomes" id="UP000499080"/>
    </source>
</evidence>
<reference evidence="1 2" key="1">
    <citation type="journal article" date="2019" name="Sci. Rep.">
        <title>Orb-weaving spider Araneus ventricosus genome elucidates the spidroin gene catalogue.</title>
        <authorList>
            <person name="Kono N."/>
            <person name="Nakamura H."/>
            <person name="Ohtoshi R."/>
            <person name="Moran D.A.P."/>
            <person name="Shinohara A."/>
            <person name="Yoshida Y."/>
            <person name="Fujiwara M."/>
            <person name="Mori M."/>
            <person name="Tomita M."/>
            <person name="Arakawa K."/>
        </authorList>
    </citation>
    <scope>NUCLEOTIDE SEQUENCE [LARGE SCALE GENOMIC DNA]</scope>
</reference>
<organism evidence="1 2">
    <name type="scientific">Araneus ventricosus</name>
    <name type="common">Orbweaver spider</name>
    <name type="synonym">Epeira ventricosa</name>
    <dbReference type="NCBI Taxonomy" id="182803"/>
    <lineage>
        <taxon>Eukaryota</taxon>
        <taxon>Metazoa</taxon>
        <taxon>Ecdysozoa</taxon>
        <taxon>Arthropoda</taxon>
        <taxon>Chelicerata</taxon>
        <taxon>Arachnida</taxon>
        <taxon>Araneae</taxon>
        <taxon>Araneomorphae</taxon>
        <taxon>Entelegynae</taxon>
        <taxon>Araneoidea</taxon>
        <taxon>Araneidae</taxon>
        <taxon>Araneus</taxon>
    </lineage>
</organism>
<sequence length="107" mass="12315">PLDKATALPTVDLFVGLQALKKVTPIAVENHFFHVLLRKLNRHRWISDLNKSNPEKSNQSEACKTWLEDGPSHICEEILNWERRRVLITYSCHCKVCCFTVLGGSLW</sequence>
<proteinExistence type="predicted"/>
<name>A0A4Y2KP04_ARAVE</name>
<dbReference type="AlphaFoldDB" id="A0A4Y2KP04"/>
<evidence type="ECO:0000313" key="1">
    <source>
        <dbReference type="EMBL" id="GBN04344.1"/>
    </source>
</evidence>
<dbReference type="Proteomes" id="UP000499080">
    <property type="component" value="Unassembled WGS sequence"/>
</dbReference>
<accession>A0A4Y2KP04</accession>
<gene>
    <name evidence="1" type="ORF">AVEN_33009_1</name>
</gene>